<dbReference type="AlphaFoldDB" id="A0A3N2QS39"/>
<evidence type="ECO:0000256" key="1">
    <source>
        <dbReference type="SAM" id="MobiDB-lite"/>
    </source>
</evidence>
<feature type="compositionally biased region" description="Basic residues" evidence="1">
    <location>
        <begin position="1"/>
        <end position="11"/>
    </location>
</feature>
<accession>A0A3N2QS39</accession>
<dbReference type="EMBL" id="RDRB01000010">
    <property type="protein sequence ID" value="ROT98028.1"/>
    <property type="molecule type" value="Genomic_DNA"/>
</dbReference>
<dbReference type="GO" id="GO:0016787">
    <property type="term" value="F:hydrolase activity"/>
    <property type="evidence" value="ECO:0007669"/>
    <property type="project" value="UniProtKB-KW"/>
</dbReference>
<proteinExistence type="predicted"/>
<gene>
    <name evidence="3" type="ORF">EAT49_17305</name>
</gene>
<dbReference type="InterPro" id="IPR029058">
    <property type="entry name" value="AB_hydrolase_fold"/>
</dbReference>
<dbReference type="OrthoDB" id="7303283at2"/>
<evidence type="ECO:0000313" key="4">
    <source>
        <dbReference type="Proteomes" id="UP000268016"/>
    </source>
</evidence>
<feature type="domain" description="AB hydrolase-1" evidence="2">
    <location>
        <begin position="149"/>
        <end position="365"/>
    </location>
</feature>
<name>A0A3N2QS39_9RHOB</name>
<comment type="caution">
    <text evidence="3">The sequence shown here is derived from an EMBL/GenBank/DDBJ whole genome shotgun (WGS) entry which is preliminary data.</text>
</comment>
<dbReference type="SUPFAM" id="SSF53474">
    <property type="entry name" value="alpha/beta-Hydrolases"/>
    <property type="match status" value="1"/>
</dbReference>
<evidence type="ECO:0000313" key="3">
    <source>
        <dbReference type="EMBL" id="ROT98028.1"/>
    </source>
</evidence>
<evidence type="ECO:0000259" key="2">
    <source>
        <dbReference type="Pfam" id="PF12697"/>
    </source>
</evidence>
<dbReference type="Pfam" id="PF12697">
    <property type="entry name" value="Abhydrolase_6"/>
    <property type="match status" value="1"/>
</dbReference>
<dbReference type="Proteomes" id="UP000268016">
    <property type="component" value="Unassembled WGS sequence"/>
</dbReference>
<reference evidence="3 4" key="1">
    <citation type="submission" date="2018-10" db="EMBL/GenBank/DDBJ databases">
        <title>Histidinibacterium lentulum gen. nov., sp. nov., a marine bacterium from the culture broth of Picochlorum sp. 122.</title>
        <authorList>
            <person name="Wang G."/>
        </authorList>
    </citation>
    <scope>NUCLEOTIDE SEQUENCE [LARGE SCALE GENOMIC DNA]</scope>
    <source>
        <strain evidence="3 4">B17</strain>
    </source>
</reference>
<feature type="region of interest" description="Disordered" evidence="1">
    <location>
        <begin position="1"/>
        <end position="21"/>
    </location>
</feature>
<dbReference type="Gene3D" id="3.40.50.1820">
    <property type="entry name" value="alpha/beta hydrolase"/>
    <property type="match status" value="1"/>
</dbReference>
<sequence>MNRRRAFRQRTGRGGSGRLPGLFRQIGHGPFTPSRRRARSRVRRPCGGGPFPFSGLFSGGRPAPVVARNPVQIATRGPARPWGPSRSSAAFRHGAVTATTPVCRKAVRSPCTTSCGAGMGLLPVNSGALPDAGRLRSALEGLPRGAPVVVMIHGFKFDPDSEAHDPHAHILSLRPRRDCWKAVSWPRHLGLSGKAGLAIGFGWPARGSIWRAWAEAGRAGRRLSQLVERLREVAPDRPVHLIGHSLGARVALAALPGLPAGAVGRLILISAAVFRAETMRVLKTPAGRAAEIVNVTGRENLVFDLLLRAALPHRGPTLGRGGPGGTRWLDLKLDRVETLAGLRDLGFRIRPAGVRICHWSGYLRPGVFSLYRALVLKPERTPLAVLHLRTVGRQEDEGRRSGAARSRLVLSRAS</sequence>
<keyword evidence="3" id="KW-0378">Hydrolase</keyword>
<protein>
    <submittedName>
        <fullName evidence="3">Alpha/beta fold hydrolase</fullName>
    </submittedName>
</protein>
<dbReference type="InterPro" id="IPR000073">
    <property type="entry name" value="AB_hydrolase_1"/>
</dbReference>
<organism evidence="3 4">
    <name type="scientific">Histidinibacterium lentulum</name>
    <dbReference type="NCBI Taxonomy" id="2480588"/>
    <lineage>
        <taxon>Bacteria</taxon>
        <taxon>Pseudomonadati</taxon>
        <taxon>Pseudomonadota</taxon>
        <taxon>Alphaproteobacteria</taxon>
        <taxon>Rhodobacterales</taxon>
        <taxon>Paracoccaceae</taxon>
        <taxon>Histidinibacterium</taxon>
    </lineage>
</organism>
<keyword evidence="4" id="KW-1185">Reference proteome</keyword>